<dbReference type="EMBL" id="JAPWDS010000003">
    <property type="protein sequence ID" value="KAJ5502847.1"/>
    <property type="molecule type" value="Genomic_DNA"/>
</dbReference>
<evidence type="ECO:0000313" key="16">
    <source>
        <dbReference type="Proteomes" id="UP001149954"/>
    </source>
</evidence>
<evidence type="ECO:0000256" key="5">
    <source>
        <dbReference type="ARBA" id="ARBA00022840"/>
    </source>
</evidence>
<keyword evidence="6 11" id="KW-0061">Asparagine biosynthesis</keyword>
<dbReference type="Pfam" id="PF13537">
    <property type="entry name" value="GATase_7"/>
    <property type="match status" value="1"/>
</dbReference>
<feature type="domain" description="Glutamine amidotransferase type-2" evidence="14">
    <location>
        <begin position="2"/>
        <end position="235"/>
    </location>
</feature>
<dbReference type="Gene3D" id="3.60.20.10">
    <property type="entry name" value="Glutamine Phosphoribosylpyrophosphate, subunit 1, domain 1"/>
    <property type="match status" value="1"/>
</dbReference>
<evidence type="ECO:0000256" key="9">
    <source>
        <dbReference type="ARBA" id="ARBA00048741"/>
    </source>
</evidence>
<feature type="site" description="Important for beta-aspartyl-AMP intermediate formation" evidence="13">
    <location>
        <position position="405"/>
    </location>
</feature>
<dbReference type="GO" id="GO:0006529">
    <property type="term" value="P:asparagine biosynthetic process"/>
    <property type="evidence" value="ECO:0007669"/>
    <property type="project" value="UniProtKB-KW"/>
</dbReference>
<dbReference type="Proteomes" id="UP001149954">
    <property type="component" value="Unassembled WGS sequence"/>
</dbReference>
<evidence type="ECO:0000256" key="6">
    <source>
        <dbReference type="ARBA" id="ARBA00022888"/>
    </source>
</evidence>
<dbReference type="GO" id="GO:0004066">
    <property type="term" value="F:asparagine synthase (glutamine-hydrolyzing) activity"/>
    <property type="evidence" value="ECO:0007669"/>
    <property type="project" value="UniProtKB-EC"/>
</dbReference>
<keyword evidence="7 11" id="KW-0315">Glutamine amidotransferase</keyword>
<keyword evidence="16" id="KW-1185">Reference proteome</keyword>
<sequence>MCGISAVLSLGVNPAQSNGEHLPSLNEQLSKSLDLVQHRGPDARGEWASDDGNVYLGHVRLSIVDLSPQANQPFHDSENDVHAIVNGELYNDEYYRKLLGSEYEFHSLSDCEIVLALYKHYGLSFLSHLRGEFALILWDSRRKVFIGARDRYGVKSLYYTIVNNRLLVATEMKCFLPFGWKPKWDVQSLRECGWIFGAGTMFKGVQSVWCISLLLLDVSNKNQVAPGHYIISRNFKPIQEAAYWDVEYPDKRTPELRSEVEMIQGVRTRLMEAIKVRLRADVPLGIYLSGGIDSSAVAGMVAHLVKEEGARLGNDESHLLSRIKCFTVQFDKDSGADESDIAQRTAEWLGIDFHPVPVNENIIVSKFEDTVWHSEMPMPDTNGMGRLAMAEVAKSHGIKVILTGEGSDEHFGGYRELLGDFLLESDPSWPPSPSEKDIAEVAKRLKDTYTTLSIPIDDKGVPKSTHRMLNSTSILNLLAMAGHMPFAKWTDIYAVTTPQTAQAESLDGRVRDAIANRWHPLHTAEYLFTKGFFCNLLLRYLGDNIDMVHHVETRPPFLDHYLTEYVNGLPPSLKIKFSSPDGPLTEKFILREAVHPFVTEEIYTRQKKPYLGPTKFQENGPLHQLVLRLTSRENVDALGFVDWEETQEHVRMAFQEKVPWSLRVAFSVCQFVVLSQRFGVARATA</sequence>
<dbReference type="GO" id="GO:0005524">
    <property type="term" value="F:ATP binding"/>
    <property type="evidence" value="ECO:0007669"/>
    <property type="project" value="UniProtKB-KW"/>
</dbReference>
<dbReference type="InterPro" id="IPR033738">
    <property type="entry name" value="AsnB_N"/>
</dbReference>
<dbReference type="SUPFAM" id="SSF52402">
    <property type="entry name" value="Adenine nucleotide alpha hydrolases-like"/>
    <property type="match status" value="1"/>
</dbReference>
<name>A0A9W9XSZ4_9EURO</name>
<organism evidence="15 16">
    <name type="scientific">Penicillium fimorum</name>
    <dbReference type="NCBI Taxonomy" id="1882269"/>
    <lineage>
        <taxon>Eukaryota</taxon>
        <taxon>Fungi</taxon>
        <taxon>Dikarya</taxon>
        <taxon>Ascomycota</taxon>
        <taxon>Pezizomycotina</taxon>
        <taxon>Eurotiomycetes</taxon>
        <taxon>Eurotiomycetidae</taxon>
        <taxon>Eurotiales</taxon>
        <taxon>Aspergillaceae</taxon>
        <taxon>Penicillium</taxon>
    </lineage>
</organism>
<keyword evidence="2" id="KW-0436">Ligase</keyword>
<dbReference type="PROSITE" id="PS51278">
    <property type="entry name" value="GATASE_TYPE_2"/>
    <property type="match status" value="1"/>
</dbReference>
<dbReference type="InterPro" id="IPR006426">
    <property type="entry name" value="Asn_synth_AEB"/>
</dbReference>
<gene>
    <name evidence="15" type="ORF">N7463_005721</name>
</gene>
<protein>
    <recommendedName>
        <fullName evidence="1">asparagine synthase (glutamine-hydrolyzing)</fullName>
        <ecNumber evidence="1">6.3.5.4</ecNumber>
    </recommendedName>
</protein>
<evidence type="ECO:0000256" key="11">
    <source>
        <dbReference type="PIRSR" id="PIRSR001589-1"/>
    </source>
</evidence>
<evidence type="ECO:0000256" key="7">
    <source>
        <dbReference type="ARBA" id="ARBA00022962"/>
    </source>
</evidence>
<evidence type="ECO:0000256" key="3">
    <source>
        <dbReference type="ARBA" id="ARBA00022605"/>
    </source>
</evidence>
<dbReference type="InterPro" id="IPR029055">
    <property type="entry name" value="Ntn_hydrolases_N"/>
</dbReference>
<dbReference type="InterPro" id="IPR017932">
    <property type="entry name" value="GATase_2_dom"/>
</dbReference>
<evidence type="ECO:0000259" key="14">
    <source>
        <dbReference type="PROSITE" id="PS51278"/>
    </source>
</evidence>
<keyword evidence="3 11" id="KW-0028">Amino-acid biosynthesis</keyword>
<keyword evidence="5 10" id="KW-0067">ATP-binding</keyword>
<dbReference type="CDD" id="cd00712">
    <property type="entry name" value="AsnB"/>
    <property type="match status" value="1"/>
</dbReference>
<reference evidence="15" key="1">
    <citation type="submission" date="2022-12" db="EMBL/GenBank/DDBJ databases">
        <authorList>
            <person name="Petersen C."/>
        </authorList>
    </citation>
    <scope>NUCLEOTIDE SEQUENCE</scope>
    <source>
        <strain evidence="15">IBT 29495</strain>
    </source>
</reference>
<dbReference type="GO" id="GO:0005829">
    <property type="term" value="C:cytosol"/>
    <property type="evidence" value="ECO:0007669"/>
    <property type="project" value="TreeGrafter"/>
</dbReference>
<evidence type="ECO:0000256" key="1">
    <source>
        <dbReference type="ARBA" id="ARBA00012737"/>
    </source>
</evidence>
<evidence type="ECO:0000313" key="15">
    <source>
        <dbReference type="EMBL" id="KAJ5502847.1"/>
    </source>
</evidence>
<dbReference type="Pfam" id="PF00733">
    <property type="entry name" value="Asn_synthase"/>
    <property type="match status" value="1"/>
</dbReference>
<dbReference type="InterPro" id="IPR001962">
    <property type="entry name" value="Asn_synthase"/>
</dbReference>
<comment type="caution">
    <text evidence="15">The sequence shown here is derived from an EMBL/GenBank/DDBJ whole genome shotgun (WGS) entry which is preliminary data.</text>
</comment>
<dbReference type="PIRSF" id="PIRSF001589">
    <property type="entry name" value="Asn_synthetase_glu-h"/>
    <property type="match status" value="1"/>
</dbReference>
<feature type="binding site" evidence="12">
    <location>
        <position position="110"/>
    </location>
    <ligand>
        <name>L-glutamine</name>
        <dbReference type="ChEBI" id="CHEBI:58359"/>
    </ligand>
</feature>
<dbReference type="InterPro" id="IPR014729">
    <property type="entry name" value="Rossmann-like_a/b/a_fold"/>
</dbReference>
<dbReference type="Gene3D" id="3.40.50.620">
    <property type="entry name" value="HUPs"/>
    <property type="match status" value="1"/>
</dbReference>
<accession>A0A9W9XSZ4</accession>
<dbReference type="EC" id="6.3.5.4" evidence="1"/>
<evidence type="ECO:0000256" key="2">
    <source>
        <dbReference type="ARBA" id="ARBA00022598"/>
    </source>
</evidence>
<keyword evidence="4 10" id="KW-0547">Nucleotide-binding</keyword>
<evidence type="ECO:0000256" key="8">
    <source>
        <dbReference type="ARBA" id="ARBA00029440"/>
    </source>
</evidence>
<dbReference type="PANTHER" id="PTHR11772">
    <property type="entry name" value="ASPARAGINE SYNTHETASE"/>
    <property type="match status" value="1"/>
</dbReference>
<evidence type="ECO:0000256" key="13">
    <source>
        <dbReference type="PIRSR" id="PIRSR001589-3"/>
    </source>
</evidence>
<evidence type="ECO:0000256" key="10">
    <source>
        <dbReference type="PIRNR" id="PIRNR001589"/>
    </source>
</evidence>
<feature type="active site" description="For GATase activity" evidence="11">
    <location>
        <position position="2"/>
    </location>
</feature>
<feature type="binding site" evidence="12">
    <location>
        <position position="328"/>
    </location>
    <ligand>
        <name>ATP</name>
        <dbReference type="ChEBI" id="CHEBI:30616"/>
    </ligand>
</feature>
<dbReference type="PANTHER" id="PTHR11772:SF17">
    <property type="entry name" value="ASPARAGINE SYNTHETASE (EUROFUNG)"/>
    <property type="match status" value="1"/>
</dbReference>
<reference evidence="15" key="2">
    <citation type="journal article" date="2023" name="IMA Fungus">
        <title>Comparative genomic study of the Penicillium genus elucidates a diverse pangenome and 15 lateral gene transfer events.</title>
        <authorList>
            <person name="Petersen C."/>
            <person name="Sorensen T."/>
            <person name="Nielsen M.R."/>
            <person name="Sondergaard T.E."/>
            <person name="Sorensen J.L."/>
            <person name="Fitzpatrick D.A."/>
            <person name="Frisvad J.C."/>
            <person name="Nielsen K.L."/>
        </authorList>
    </citation>
    <scope>NUCLEOTIDE SEQUENCE</scope>
    <source>
        <strain evidence="15">IBT 29495</strain>
    </source>
</reference>
<proteinExistence type="predicted"/>
<dbReference type="InterPro" id="IPR050795">
    <property type="entry name" value="Asn_Synthetase"/>
</dbReference>
<dbReference type="SUPFAM" id="SSF56235">
    <property type="entry name" value="N-terminal nucleophile aminohydrolases (Ntn hydrolases)"/>
    <property type="match status" value="1"/>
</dbReference>
<evidence type="ECO:0000256" key="12">
    <source>
        <dbReference type="PIRSR" id="PIRSR001589-2"/>
    </source>
</evidence>
<dbReference type="AlphaFoldDB" id="A0A9W9XSZ4"/>
<dbReference type="CDD" id="cd01991">
    <property type="entry name" value="Asn_synthase_B_C"/>
    <property type="match status" value="1"/>
</dbReference>
<comment type="catalytic activity">
    <reaction evidence="9">
        <text>L-aspartate + L-glutamine + ATP + H2O = L-asparagine + L-glutamate + AMP + diphosphate + H(+)</text>
        <dbReference type="Rhea" id="RHEA:12228"/>
        <dbReference type="ChEBI" id="CHEBI:15377"/>
        <dbReference type="ChEBI" id="CHEBI:15378"/>
        <dbReference type="ChEBI" id="CHEBI:29985"/>
        <dbReference type="ChEBI" id="CHEBI:29991"/>
        <dbReference type="ChEBI" id="CHEBI:30616"/>
        <dbReference type="ChEBI" id="CHEBI:33019"/>
        <dbReference type="ChEBI" id="CHEBI:58048"/>
        <dbReference type="ChEBI" id="CHEBI:58359"/>
        <dbReference type="ChEBI" id="CHEBI:456215"/>
        <dbReference type="EC" id="6.3.5.4"/>
    </reaction>
</comment>
<comment type="pathway">
    <text evidence="8">Amino-acid biosynthesis.</text>
</comment>
<evidence type="ECO:0000256" key="4">
    <source>
        <dbReference type="ARBA" id="ARBA00022741"/>
    </source>
</evidence>
<dbReference type="OrthoDB" id="409189at2759"/>
<dbReference type="NCBIfam" id="TIGR01536">
    <property type="entry name" value="asn_synth_AEB"/>
    <property type="match status" value="1"/>
</dbReference>